<dbReference type="EMBL" id="CP093442">
    <property type="protein sequence ID" value="UOF00888.1"/>
    <property type="molecule type" value="Genomic_DNA"/>
</dbReference>
<feature type="transmembrane region" description="Helical" evidence="7">
    <location>
        <begin position="222"/>
        <end position="243"/>
    </location>
</feature>
<dbReference type="PANTHER" id="PTHR30589">
    <property type="entry name" value="PROLIPOPROTEIN DIACYLGLYCERYL TRANSFERASE"/>
    <property type="match status" value="1"/>
</dbReference>
<dbReference type="HAMAP" id="MF_01147">
    <property type="entry name" value="Lgt"/>
    <property type="match status" value="1"/>
</dbReference>
<feature type="transmembrane region" description="Helical" evidence="7">
    <location>
        <begin position="188"/>
        <end position="210"/>
    </location>
</feature>
<proteinExistence type="inferred from homology"/>
<dbReference type="Pfam" id="PF01790">
    <property type="entry name" value="LGT"/>
    <property type="match status" value="1"/>
</dbReference>
<comment type="similarity">
    <text evidence="1 7">Belongs to the Lgt family.</text>
</comment>
<accession>A0ABY4C7M5</accession>
<sequence>MYPLIPLGPTLNIPTYYLVISLTICICLYWSTRRAFAYDLSKKLTLDLGLLIMVTGFIGGRLFHVLYEDIAYYRESMWRIFEFWNGGFVFYGGALLAGLCGYLFLRKKDSHRLPTYLDMLAPLLCFSYAAGRLACLLAGCCFGKYCELPWAISGRHPTQAYAALWELGVLFILLGIEKGVRESGQPKIFKKSGSLFYLWMILHSLGRFIVESLRDDFRGPEFGISVSSWISAVIFIYGWYLLLAKPRQN</sequence>
<dbReference type="EC" id="2.5.1.145" evidence="7"/>
<evidence type="ECO:0000256" key="3">
    <source>
        <dbReference type="ARBA" id="ARBA00022679"/>
    </source>
</evidence>
<gene>
    <name evidence="7" type="primary">lgt</name>
    <name evidence="8" type="ORF">MNR06_14395</name>
</gene>
<keyword evidence="4 7" id="KW-0812">Transmembrane</keyword>
<evidence type="ECO:0000256" key="7">
    <source>
        <dbReference type="HAMAP-Rule" id="MF_01147"/>
    </source>
</evidence>
<keyword evidence="6 7" id="KW-0472">Membrane</keyword>
<keyword evidence="2 7" id="KW-1003">Cell membrane</keyword>
<feature type="transmembrane region" description="Helical" evidence="7">
    <location>
        <begin position="83"/>
        <end position="105"/>
    </location>
</feature>
<feature type="binding site" evidence="7">
    <location>
        <position position="132"/>
    </location>
    <ligand>
        <name>a 1,2-diacyl-sn-glycero-3-phospho-(1'-sn-glycerol)</name>
        <dbReference type="ChEBI" id="CHEBI:64716"/>
    </ligand>
</feature>
<comment type="function">
    <text evidence="7">Catalyzes the transfer of the diacylglyceryl group from phosphatidylglycerol to the sulfhydryl group of the N-terminal cysteine of a prolipoprotein, the first step in the formation of mature lipoproteins.</text>
</comment>
<dbReference type="RefSeq" id="WP_243537065.1">
    <property type="nucleotide sequence ID" value="NZ_CP093442.1"/>
</dbReference>
<keyword evidence="5 7" id="KW-1133">Transmembrane helix</keyword>
<feature type="transmembrane region" description="Helical" evidence="7">
    <location>
        <begin position="44"/>
        <end position="63"/>
    </location>
</feature>
<dbReference type="GO" id="GO:0016740">
    <property type="term" value="F:transferase activity"/>
    <property type="evidence" value="ECO:0007669"/>
    <property type="project" value="UniProtKB-KW"/>
</dbReference>
<keyword evidence="3 7" id="KW-0808">Transferase</keyword>
<feature type="transmembrane region" description="Helical" evidence="7">
    <location>
        <begin position="15"/>
        <end position="32"/>
    </location>
</feature>
<evidence type="ECO:0000313" key="8">
    <source>
        <dbReference type="EMBL" id="UOF00888.1"/>
    </source>
</evidence>
<evidence type="ECO:0000256" key="5">
    <source>
        <dbReference type="ARBA" id="ARBA00022989"/>
    </source>
</evidence>
<evidence type="ECO:0000256" key="1">
    <source>
        <dbReference type="ARBA" id="ARBA00007150"/>
    </source>
</evidence>
<evidence type="ECO:0000256" key="4">
    <source>
        <dbReference type="ARBA" id="ARBA00022692"/>
    </source>
</evidence>
<dbReference type="PANTHER" id="PTHR30589:SF0">
    <property type="entry name" value="PHOSPHATIDYLGLYCEROL--PROLIPOPROTEIN DIACYLGLYCERYL TRANSFERASE"/>
    <property type="match status" value="1"/>
</dbReference>
<comment type="subcellular location">
    <subcellularLocation>
        <location evidence="7">Cell membrane</location>
        <topology evidence="7">Multi-pass membrane protein</topology>
    </subcellularLocation>
</comment>
<reference evidence="8" key="1">
    <citation type="submission" date="2022-03" db="EMBL/GenBank/DDBJ databases">
        <title>Genome Identification and Characterization of new species Bdellovibrio reynosense LBG001 sp. nov. from a Mexico soil sample.</title>
        <authorList>
            <person name="Camilli A."/>
            <person name="Ajao Y."/>
            <person name="Guo X."/>
        </authorList>
    </citation>
    <scope>NUCLEOTIDE SEQUENCE</scope>
    <source>
        <strain evidence="8">LBG001</strain>
    </source>
</reference>
<comment type="catalytic activity">
    <reaction evidence="7">
        <text>L-cysteinyl-[prolipoprotein] + a 1,2-diacyl-sn-glycero-3-phospho-(1'-sn-glycerol) = an S-1,2-diacyl-sn-glyceryl-L-cysteinyl-[prolipoprotein] + sn-glycerol 1-phosphate + H(+)</text>
        <dbReference type="Rhea" id="RHEA:56712"/>
        <dbReference type="Rhea" id="RHEA-COMP:14679"/>
        <dbReference type="Rhea" id="RHEA-COMP:14680"/>
        <dbReference type="ChEBI" id="CHEBI:15378"/>
        <dbReference type="ChEBI" id="CHEBI:29950"/>
        <dbReference type="ChEBI" id="CHEBI:57685"/>
        <dbReference type="ChEBI" id="CHEBI:64716"/>
        <dbReference type="ChEBI" id="CHEBI:140658"/>
        <dbReference type="EC" id="2.5.1.145"/>
    </reaction>
</comment>
<evidence type="ECO:0000256" key="6">
    <source>
        <dbReference type="ARBA" id="ARBA00023136"/>
    </source>
</evidence>
<comment type="pathway">
    <text evidence="7">Protein modification; lipoprotein biosynthesis (diacylglyceryl transfer).</text>
</comment>
<name>A0ABY4C7M5_9BACT</name>
<evidence type="ECO:0000313" key="9">
    <source>
        <dbReference type="Proteomes" id="UP000830116"/>
    </source>
</evidence>
<organism evidence="8 9">
    <name type="scientific">Bdellovibrio reynosensis</name>
    <dbReference type="NCBI Taxonomy" id="2835041"/>
    <lineage>
        <taxon>Bacteria</taxon>
        <taxon>Pseudomonadati</taxon>
        <taxon>Bdellovibrionota</taxon>
        <taxon>Bdellovibrionia</taxon>
        <taxon>Bdellovibrionales</taxon>
        <taxon>Pseudobdellovibrionaceae</taxon>
        <taxon>Bdellovibrio</taxon>
    </lineage>
</organism>
<evidence type="ECO:0000256" key="2">
    <source>
        <dbReference type="ARBA" id="ARBA00022475"/>
    </source>
</evidence>
<dbReference type="Proteomes" id="UP000830116">
    <property type="component" value="Chromosome"/>
</dbReference>
<keyword evidence="9" id="KW-1185">Reference proteome</keyword>
<protein>
    <recommendedName>
        <fullName evidence="7">Phosphatidylglycerol--prolipoprotein diacylglyceryl transferase</fullName>
        <ecNumber evidence="7">2.5.1.145</ecNumber>
    </recommendedName>
</protein>
<dbReference type="InterPro" id="IPR001640">
    <property type="entry name" value="Lgt"/>
</dbReference>